<dbReference type="InterPro" id="IPR009875">
    <property type="entry name" value="PilZ_domain"/>
</dbReference>
<feature type="compositionally biased region" description="Basic and acidic residues" evidence="1">
    <location>
        <begin position="37"/>
        <end position="57"/>
    </location>
</feature>
<keyword evidence="5" id="KW-1185">Reference proteome</keyword>
<proteinExistence type="predicted"/>
<dbReference type="InterPro" id="IPR050739">
    <property type="entry name" value="MFP"/>
</dbReference>
<feature type="region of interest" description="Disordered" evidence="1">
    <location>
        <begin position="1"/>
        <end position="71"/>
    </location>
</feature>
<feature type="region of interest" description="Disordered" evidence="1">
    <location>
        <begin position="182"/>
        <end position="212"/>
    </location>
</feature>
<accession>A0A7W5BYM3</accession>
<dbReference type="Proteomes" id="UP000525987">
    <property type="component" value="Unassembled WGS sequence"/>
</dbReference>
<feature type="domain" description="PilZ" evidence="3">
    <location>
        <begin position="72"/>
        <end position="171"/>
    </location>
</feature>
<reference evidence="4 5" key="1">
    <citation type="submission" date="2020-08" db="EMBL/GenBank/DDBJ databases">
        <title>Genomic Encyclopedia of Type Strains, Phase III (KMG-III): the genomes of soil and plant-associated and newly described type strains.</title>
        <authorList>
            <person name="Whitman W."/>
        </authorList>
    </citation>
    <scope>NUCLEOTIDE SEQUENCE [LARGE SCALE GENOMIC DNA]</scope>
    <source>
        <strain evidence="4 5">CECT 5995</strain>
    </source>
</reference>
<dbReference type="Pfam" id="PF07238">
    <property type="entry name" value="PilZ"/>
    <property type="match status" value="1"/>
</dbReference>
<feature type="compositionally biased region" description="Basic and acidic residues" evidence="1">
    <location>
        <begin position="1"/>
        <end position="30"/>
    </location>
</feature>
<dbReference type="EMBL" id="JACHXM010000010">
    <property type="protein sequence ID" value="MBB3141566.1"/>
    <property type="molecule type" value="Genomic_DNA"/>
</dbReference>
<dbReference type="SUPFAM" id="SSF141371">
    <property type="entry name" value="PilZ domain-like"/>
    <property type="match status" value="1"/>
</dbReference>
<protein>
    <submittedName>
        <fullName evidence="4">Uncharacterized protein (UPF0297 family)</fullName>
    </submittedName>
</protein>
<organism evidence="4 5">
    <name type="scientific">Halomonas organivorans</name>
    <dbReference type="NCBI Taxonomy" id="257772"/>
    <lineage>
        <taxon>Bacteria</taxon>
        <taxon>Pseudomonadati</taxon>
        <taxon>Pseudomonadota</taxon>
        <taxon>Gammaproteobacteria</taxon>
        <taxon>Oceanospirillales</taxon>
        <taxon>Halomonadaceae</taxon>
        <taxon>Halomonas</taxon>
    </lineage>
</organism>
<evidence type="ECO:0000313" key="4">
    <source>
        <dbReference type="EMBL" id="MBB3141566.1"/>
    </source>
</evidence>
<gene>
    <name evidence="4" type="ORF">FHR96_002445</name>
</gene>
<sequence>MTDYFADTHDRREPTLHDRRDADAGTREPSEAAPRAASHDARGHDTSDAGIGPERRGHWQPNAGGAGIAHERRDERRYIRVARSFQVQMEDGNVFDGVDLSQGGFAIHSPRPIRQGARIKASLLILAGGAELIIPVAAECRHSTAGEQGHTAGFEITDIAPGHLELLRRVVRASLSGREMDIEGLMAGEDPQTPRKRRSGEGTSHAQPAQRPPKPLGRYVVLFMALGLLGVVAAATAYRNFMLIEPSFAAVTAPRIDIRAPGPGILMAHDLQAGDRVERDERLTSVKNVDLESDLILAQAAQRYNSQLIENLQENLDAGTSQVSLANSARPANGESVSFETVSPEIARARIDQFETARDFQNSRITALEARESQNEIYSPCNCLVAWALSSSDGTYINESERIMTLIRTGDNDIMVEALVHMDDIDRIDPNQKAYISLPHTSGPISARVRSVALDIERQPRAGFPSWVRQQQNVASVLLVPERPLPAASVGTPVDVRFTEAPLIGTTAEWVWQGARAVGQLFGGIVERFTGADNDEAPLPDQERQAS</sequence>
<evidence type="ECO:0000313" key="5">
    <source>
        <dbReference type="Proteomes" id="UP000525987"/>
    </source>
</evidence>
<comment type="caution">
    <text evidence="4">The sequence shown here is derived from an EMBL/GenBank/DDBJ whole genome shotgun (WGS) entry which is preliminary data.</text>
</comment>
<dbReference type="AlphaFoldDB" id="A0A7W5BYM3"/>
<dbReference type="RefSeq" id="WP_183387934.1">
    <property type="nucleotide sequence ID" value="NZ_JACHXM010000010.1"/>
</dbReference>
<evidence type="ECO:0000256" key="1">
    <source>
        <dbReference type="SAM" id="MobiDB-lite"/>
    </source>
</evidence>
<name>A0A7W5BYM3_9GAMM</name>
<evidence type="ECO:0000259" key="3">
    <source>
        <dbReference type="Pfam" id="PF07238"/>
    </source>
</evidence>
<dbReference type="PANTHER" id="PTHR30386">
    <property type="entry name" value="MEMBRANE FUSION SUBUNIT OF EMRAB-TOLC MULTIDRUG EFFLUX PUMP"/>
    <property type="match status" value="1"/>
</dbReference>
<keyword evidence="2" id="KW-0472">Membrane</keyword>
<keyword evidence="2" id="KW-0812">Transmembrane</keyword>
<dbReference type="GO" id="GO:0035438">
    <property type="term" value="F:cyclic-di-GMP binding"/>
    <property type="evidence" value="ECO:0007669"/>
    <property type="project" value="InterPro"/>
</dbReference>
<evidence type="ECO:0000256" key="2">
    <source>
        <dbReference type="SAM" id="Phobius"/>
    </source>
</evidence>
<keyword evidence="2" id="KW-1133">Transmembrane helix</keyword>
<feature type="transmembrane region" description="Helical" evidence="2">
    <location>
        <begin position="219"/>
        <end position="238"/>
    </location>
</feature>
<dbReference type="Gene3D" id="2.40.10.220">
    <property type="entry name" value="predicted glycosyltransferase like domains"/>
    <property type="match status" value="1"/>
</dbReference>